<dbReference type="EMBL" id="JAQNDO010000001">
    <property type="protein sequence ID" value="MDC0748531.1"/>
    <property type="molecule type" value="Genomic_DNA"/>
</dbReference>
<dbReference type="PANTHER" id="PTHR47861">
    <property type="entry name" value="FKBP-TYPE PEPTIDYL-PROLYL CIS-TRANS ISOMERASE SLYD"/>
    <property type="match status" value="1"/>
</dbReference>
<comment type="catalytic activity">
    <reaction evidence="1 9 10">
        <text>[protein]-peptidylproline (omega=180) = [protein]-peptidylproline (omega=0)</text>
        <dbReference type="Rhea" id="RHEA:16237"/>
        <dbReference type="Rhea" id="RHEA-COMP:10747"/>
        <dbReference type="Rhea" id="RHEA-COMP:10748"/>
        <dbReference type="ChEBI" id="CHEBI:83833"/>
        <dbReference type="ChEBI" id="CHEBI:83834"/>
        <dbReference type="EC" id="5.2.1.8"/>
    </reaction>
</comment>
<keyword evidence="14" id="KW-1185">Reference proteome</keyword>
<comment type="caution">
    <text evidence="13">The sequence shown here is derived from an EMBL/GenBank/DDBJ whole genome shotgun (WGS) entry which is preliminary data.</text>
</comment>
<evidence type="ECO:0000313" key="13">
    <source>
        <dbReference type="EMBL" id="MDC0748531.1"/>
    </source>
</evidence>
<evidence type="ECO:0000256" key="3">
    <source>
        <dbReference type="ARBA" id="ARBA00006577"/>
    </source>
</evidence>
<evidence type="ECO:0000256" key="5">
    <source>
        <dbReference type="ARBA" id="ARBA00023110"/>
    </source>
</evidence>
<evidence type="ECO:0000256" key="8">
    <source>
        <dbReference type="ARBA" id="ARBA00037071"/>
    </source>
</evidence>
<keyword evidence="4" id="KW-0963">Cytoplasm</keyword>
<feature type="domain" description="PPIase FKBP-type" evidence="12">
    <location>
        <begin position="9"/>
        <end position="88"/>
    </location>
</feature>
<feature type="region of interest" description="Disordered" evidence="11">
    <location>
        <begin position="159"/>
        <end position="203"/>
    </location>
</feature>
<evidence type="ECO:0000256" key="2">
    <source>
        <dbReference type="ARBA" id="ARBA00004496"/>
    </source>
</evidence>
<evidence type="ECO:0000256" key="9">
    <source>
        <dbReference type="PROSITE-ProRule" id="PRU00277"/>
    </source>
</evidence>
<name>A0ABT5F3F9_9BACT</name>
<comment type="function">
    <text evidence="8">Also involved in hydrogenase metallocenter assembly, probably by participating in the nickel insertion step. This function in hydrogenase biosynthesis requires chaperone activity and the presence of the metal-binding domain, but not PPIase activity.</text>
</comment>
<reference evidence="13 14" key="1">
    <citation type="submission" date="2022-11" db="EMBL/GenBank/DDBJ databases">
        <title>Minimal conservation of predation-associated metabolite biosynthetic gene clusters underscores biosynthetic potential of Myxococcota including descriptions for ten novel species: Archangium lansinium sp. nov., Myxococcus landrumus sp. nov., Nannocystis bai.</title>
        <authorList>
            <person name="Ahearne A."/>
            <person name="Stevens C."/>
            <person name="Dowd S."/>
        </authorList>
    </citation>
    <scope>NUCLEOTIDE SEQUENCE [LARGE SCALE GENOMIC DNA]</scope>
    <source>
        <strain evidence="13 14">RJM3</strain>
    </source>
</reference>
<gene>
    <name evidence="13" type="ORF">POL67_44805</name>
</gene>
<dbReference type="PROSITE" id="PS50059">
    <property type="entry name" value="FKBP_PPIASE"/>
    <property type="match status" value="1"/>
</dbReference>
<sequence length="203" mass="22206">MSQPAIGPDTRVSLSYVLFDEDGDTVDRATEKEPLEYVHGYAQILPGLERAVEGMRAGERREIIVEAADAFGEHDDEGVFEVDKADFPDSEHVTPGDEFIAQAPDGESIAMRVVEVLPDAFVVDTNHPLAGQKIRFEVVVHHVRAASDEEIAEAQAELEERAHGDDEGGGCCDHDHDHDHDHGHDHGHAAEGGGHLVQLSRKR</sequence>
<evidence type="ECO:0000313" key="14">
    <source>
        <dbReference type="Proteomes" id="UP001221411"/>
    </source>
</evidence>
<organism evidence="13 14">
    <name type="scientific">Polyangium mundeleinium</name>
    <dbReference type="NCBI Taxonomy" id="2995306"/>
    <lineage>
        <taxon>Bacteria</taxon>
        <taxon>Pseudomonadati</taxon>
        <taxon>Myxococcota</taxon>
        <taxon>Polyangia</taxon>
        <taxon>Polyangiales</taxon>
        <taxon>Polyangiaceae</taxon>
        <taxon>Polyangium</taxon>
    </lineage>
</organism>
<accession>A0ABT5F3F9</accession>
<evidence type="ECO:0000259" key="12">
    <source>
        <dbReference type="PROSITE" id="PS50059"/>
    </source>
</evidence>
<comment type="subcellular location">
    <subcellularLocation>
        <location evidence="2">Cytoplasm</location>
    </subcellularLocation>
</comment>
<evidence type="ECO:0000256" key="10">
    <source>
        <dbReference type="RuleBase" id="RU003915"/>
    </source>
</evidence>
<feature type="compositionally biased region" description="Basic and acidic residues" evidence="11">
    <location>
        <begin position="159"/>
        <end position="189"/>
    </location>
</feature>
<dbReference type="GO" id="GO:0016853">
    <property type="term" value="F:isomerase activity"/>
    <property type="evidence" value="ECO:0007669"/>
    <property type="project" value="UniProtKB-KW"/>
</dbReference>
<dbReference type="PANTHER" id="PTHR47861:SF3">
    <property type="entry name" value="FKBP-TYPE PEPTIDYL-PROLYL CIS-TRANS ISOMERASE SLYD"/>
    <property type="match status" value="1"/>
</dbReference>
<dbReference type="Gene3D" id="3.10.50.40">
    <property type="match status" value="1"/>
</dbReference>
<proteinExistence type="inferred from homology"/>
<evidence type="ECO:0000256" key="6">
    <source>
        <dbReference type="ARBA" id="ARBA00023186"/>
    </source>
</evidence>
<dbReference type="Proteomes" id="UP001221411">
    <property type="component" value="Unassembled WGS sequence"/>
</dbReference>
<keyword evidence="7 9" id="KW-0413">Isomerase</keyword>
<keyword evidence="5 9" id="KW-0697">Rotamase</keyword>
<protein>
    <recommendedName>
        <fullName evidence="10">Peptidyl-prolyl cis-trans isomerase</fullName>
        <ecNumber evidence="10">5.2.1.8</ecNumber>
    </recommendedName>
</protein>
<dbReference type="EC" id="5.2.1.8" evidence="10"/>
<dbReference type="InterPro" id="IPR001179">
    <property type="entry name" value="PPIase_FKBP_dom"/>
</dbReference>
<evidence type="ECO:0000256" key="11">
    <source>
        <dbReference type="SAM" id="MobiDB-lite"/>
    </source>
</evidence>
<dbReference type="SUPFAM" id="SSF54534">
    <property type="entry name" value="FKBP-like"/>
    <property type="match status" value="1"/>
</dbReference>
<comment type="similarity">
    <text evidence="3 10">Belongs to the FKBP-type PPIase family.</text>
</comment>
<dbReference type="RefSeq" id="WP_271927504.1">
    <property type="nucleotide sequence ID" value="NZ_JAQNDO010000001.1"/>
</dbReference>
<evidence type="ECO:0000256" key="7">
    <source>
        <dbReference type="ARBA" id="ARBA00023235"/>
    </source>
</evidence>
<keyword evidence="6" id="KW-0143">Chaperone</keyword>
<dbReference type="Pfam" id="PF00254">
    <property type="entry name" value="FKBP_C"/>
    <property type="match status" value="1"/>
</dbReference>
<evidence type="ECO:0000256" key="1">
    <source>
        <dbReference type="ARBA" id="ARBA00000971"/>
    </source>
</evidence>
<dbReference type="InterPro" id="IPR046357">
    <property type="entry name" value="PPIase_dom_sf"/>
</dbReference>
<evidence type="ECO:0000256" key="4">
    <source>
        <dbReference type="ARBA" id="ARBA00022490"/>
    </source>
</evidence>